<evidence type="ECO:0000256" key="2">
    <source>
        <dbReference type="ARBA" id="ARBA00022692"/>
    </source>
</evidence>
<feature type="transmembrane region" description="Helical" evidence="5">
    <location>
        <begin position="216"/>
        <end position="238"/>
    </location>
</feature>
<evidence type="ECO:0000313" key="6">
    <source>
        <dbReference type="EMBL" id="OQE13663.1"/>
    </source>
</evidence>
<proteinExistence type="predicted"/>
<gene>
    <name evidence="6" type="ORF">PENSTE_c050G02814</name>
</gene>
<keyword evidence="2 5" id="KW-0812">Transmembrane</keyword>
<dbReference type="OrthoDB" id="3358017at2759"/>
<name>A0A1V6SJB2_9EURO</name>
<feature type="transmembrane region" description="Helical" evidence="5">
    <location>
        <begin position="253"/>
        <end position="273"/>
    </location>
</feature>
<sequence>MAEYLLYNYKPSLPAAAIFIVFFALATLAHIYLAAKHKTKFLTAFIIGGLMEAIGYATRAVNAQQAPDYSTMPYALQSLFILLAPSLFAASIYMILGRIIRLTHGDSRSIIRPSRLTKIFVLGDVVSFLIQSGGKPILFQFHLRIEKSDNIFIAGGGIMSNAKSGSSLKLGERVIIVGLIVQIIFFGVFCVVAVVFQQRITSNPTEQSIKSPPLWYRYLLVLYFASLLIMIRCIYRVVEYIQGQTGTLQKHEYFAYVLDALLMLSIMILFAVFHPRHVIPDDLESEESQPMYGRLGG</sequence>
<comment type="caution">
    <text evidence="6">The sequence shown here is derived from an EMBL/GenBank/DDBJ whole genome shotgun (WGS) entry which is preliminary data.</text>
</comment>
<evidence type="ECO:0000256" key="4">
    <source>
        <dbReference type="ARBA" id="ARBA00023136"/>
    </source>
</evidence>
<protein>
    <recommendedName>
        <fullName evidence="8">RTA1 like protein</fullName>
    </recommendedName>
</protein>
<dbReference type="InterPro" id="IPR007568">
    <property type="entry name" value="RTA1"/>
</dbReference>
<dbReference type="Pfam" id="PF04479">
    <property type="entry name" value="RTA1"/>
    <property type="match status" value="1"/>
</dbReference>
<comment type="subcellular location">
    <subcellularLocation>
        <location evidence="1">Membrane</location>
        <topology evidence="1">Multi-pass membrane protein</topology>
    </subcellularLocation>
</comment>
<evidence type="ECO:0008006" key="8">
    <source>
        <dbReference type="Google" id="ProtNLM"/>
    </source>
</evidence>
<feature type="transmembrane region" description="Helical" evidence="5">
    <location>
        <begin position="12"/>
        <end position="34"/>
    </location>
</feature>
<evidence type="ECO:0000256" key="1">
    <source>
        <dbReference type="ARBA" id="ARBA00004141"/>
    </source>
</evidence>
<evidence type="ECO:0000313" key="7">
    <source>
        <dbReference type="Proteomes" id="UP000191285"/>
    </source>
</evidence>
<dbReference type="Proteomes" id="UP000191285">
    <property type="component" value="Unassembled WGS sequence"/>
</dbReference>
<dbReference type="AlphaFoldDB" id="A0A1V6SJB2"/>
<keyword evidence="7" id="KW-1185">Reference proteome</keyword>
<keyword evidence="4 5" id="KW-0472">Membrane</keyword>
<organism evidence="6 7">
    <name type="scientific">Penicillium steckii</name>
    <dbReference type="NCBI Taxonomy" id="303698"/>
    <lineage>
        <taxon>Eukaryota</taxon>
        <taxon>Fungi</taxon>
        <taxon>Dikarya</taxon>
        <taxon>Ascomycota</taxon>
        <taxon>Pezizomycotina</taxon>
        <taxon>Eurotiomycetes</taxon>
        <taxon>Eurotiomycetidae</taxon>
        <taxon>Eurotiales</taxon>
        <taxon>Aspergillaceae</taxon>
        <taxon>Penicillium</taxon>
    </lineage>
</organism>
<dbReference type="PANTHER" id="PTHR31465">
    <property type="entry name" value="PROTEIN RTA1-RELATED"/>
    <property type="match status" value="1"/>
</dbReference>
<evidence type="ECO:0000256" key="3">
    <source>
        <dbReference type="ARBA" id="ARBA00022989"/>
    </source>
</evidence>
<dbReference type="PANTHER" id="PTHR31465:SF35">
    <property type="entry name" value="RTA1 DOMAIN PROTEIN-RELATED"/>
    <property type="match status" value="1"/>
</dbReference>
<feature type="transmembrane region" description="Helical" evidence="5">
    <location>
        <begin position="74"/>
        <end position="96"/>
    </location>
</feature>
<feature type="transmembrane region" description="Helical" evidence="5">
    <location>
        <begin position="41"/>
        <end position="62"/>
    </location>
</feature>
<dbReference type="STRING" id="303698.A0A1V6SJB2"/>
<evidence type="ECO:0000256" key="5">
    <source>
        <dbReference type="SAM" id="Phobius"/>
    </source>
</evidence>
<keyword evidence="3 5" id="KW-1133">Transmembrane helix</keyword>
<feature type="transmembrane region" description="Helical" evidence="5">
    <location>
        <begin position="174"/>
        <end position="196"/>
    </location>
</feature>
<reference evidence="7" key="1">
    <citation type="journal article" date="2017" name="Nat. Microbiol.">
        <title>Global analysis of biosynthetic gene clusters reveals vast potential of secondary metabolite production in Penicillium species.</title>
        <authorList>
            <person name="Nielsen J.C."/>
            <person name="Grijseels S."/>
            <person name="Prigent S."/>
            <person name="Ji B."/>
            <person name="Dainat J."/>
            <person name="Nielsen K.F."/>
            <person name="Frisvad J.C."/>
            <person name="Workman M."/>
            <person name="Nielsen J."/>
        </authorList>
    </citation>
    <scope>NUCLEOTIDE SEQUENCE [LARGE SCALE GENOMIC DNA]</scope>
    <source>
        <strain evidence="7">IBT 24891</strain>
    </source>
</reference>
<accession>A0A1V6SJB2</accession>
<dbReference type="GO" id="GO:0016020">
    <property type="term" value="C:membrane"/>
    <property type="evidence" value="ECO:0007669"/>
    <property type="project" value="UniProtKB-SubCell"/>
</dbReference>
<dbReference type="EMBL" id="MLKD01000050">
    <property type="protein sequence ID" value="OQE13663.1"/>
    <property type="molecule type" value="Genomic_DNA"/>
</dbReference>